<evidence type="ECO:0000259" key="9">
    <source>
        <dbReference type="Pfam" id="PF11919"/>
    </source>
</evidence>
<dbReference type="Pfam" id="PF16507">
    <property type="entry name" value="HEAT_PSME4_mid"/>
    <property type="match status" value="1"/>
</dbReference>
<evidence type="ECO:0000259" key="11">
    <source>
        <dbReference type="Pfam" id="PF23096"/>
    </source>
</evidence>
<dbReference type="SUPFAM" id="SSF48371">
    <property type="entry name" value="ARM repeat"/>
    <property type="match status" value="1"/>
</dbReference>
<reference evidence="12 13" key="1">
    <citation type="journal article" date="2020" name="Elife">
        <title>Loss of centromere function drives karyotype evolution in closely related Malassezia species.</title>
        <authorList>
            <person name="Sankaranarayanan S.R."/>
            <person name="Ianiri G."/>
            <person name="Coelho M.A."/>
            <person name="Reza M.H."/>
            <person name="Thimmappa B.C."/>
            <person name="Ganguly P."/>
            <person name="Vadnala R.N."/>
            <person name="Sun S."/>
            <person name="Siddharthan R."/>
            <person name="Tellgren-Roth C."/>
            <person name="Dawson T.L."/>
            <person name="Heitman J."/>
            <person name="Sanyal K."/>
        </authorList>
    </citation>
    <scope>NUCLEOTIDE SEQUENCE [LARGE SCALE GENOMIC DNA]</scope>
    <source>
        <strain evidence="12">CBS14141</strain>
    </source>
</reference>
<name>A0ABY8EWK7_MALFU</name>
<keyword evidence="7" id="KW-0234">DNA repair</keyword>
<dbReference type="PANTHER" id="PTHR32170">
    <property type="entry name" value="PROTEASOME ACTIVATOR COMPLEX SUBUNIT 4"/>
    <property type="match status" value="1"/>
</dbReference>
<accession>A0ABY8EWK7</accession>
<gene>
    <name evidence="12" type="primary">BLM3</name>
    <name evidence="12" type="ORF">GLX27_003486</name>
</gene>
<feature type="domain" description="Proteasome activator complex subunit 4 C-terminal" evidence="9">
    <location>
        <begin position="1843"/>
        <end position="1928"/>
    </location>
</feature>
<dbReference type="InterPro" id="IPR016024">
    <property type="entry name" value="ARM-type_fold"/>
</dbReference>
<evidence type="ECO:0000256" key="2">
    <source>
        <dbReference type="ARBA" id="ARBA00004496"/>
    </source>
</evidence>
<feature type="domain" description="Proteasome activator Blm10 middle HEAT repeats region" evidence="10">
    <location>
        <begin position="396"/>
        <end position="909"/>
    </location>
</feature>
<evidence type="ECO:0000256" key="7">
    <source>
        <dbReference type="ARBA" id="ARBA00023204"/>
    </source>
</evidence>
<keyword evidence="6" id="KW-0227">DNA damage</keyword>
<evidence type="ECO:0000313" key="13">
    <source>
        <dbReference type="Proteomes" id="UP000818624"/>
    </source>
</evidence>
<evidence type="ECO:0000256" key="6">
    <source>
        <dbReference type="ARBA" id="ARBA00022763"/>
    </source>
</evidence>
<dbReference type="Proteomes" id="UP000818624">
    <property type="component" value="Chromosome 3"/>
</dbReference>
<evidence type="ECO:0000256" key="1">
    <source>
        <dbReference type="ARBA" id="ARBA00004123"/>
    </source>
</evidence>
<dbReference type="InterPro" id="IPR021843">
    <property type="entry name" value="PSME4_C"/>
</dbReference>
<keyword evidence="5" id="KW-0677">Repeat</keyword>
<evidence type="ECO:0000313" key="12">
    <source>
        <dbReference type="EMBL" id="WFD48815.1"/>
    </source>
</evidence>
<protein>
    <submittedName>
        <fullName evidence="12">Proteasome activator BLM10</fullName>
    </submittedName>
</protein>
<dbReference type="Pfam" id="PF23096">
    <property type="entry name" value="HEAT_PSME4"/>
    <property type="match status" value="1"/>
</dbReference>
<dbReference type="Pfam" id="PF11919">
    <property type="entry name" value="PSME4_C"/>
    <property type="match status" value="1"/>
</dbReference>
<evidence type="ECO:0000256" key="5">
    <source>
        <dbReference type="ARBA" id="ARBA00022737"/>
    </source>
</evidence>
<keyword evidence="12" id="KW-0647">Proteasome</keyword>
<dbReference type="PANTHER" id="PTHR32170:SF3">
    <property type="entry name" value="PROTEASOME ACTIVATOR COMPLEX SUBUNIT 4"/>
    <property type="match status" value="1"/>
</dbReference>
<dbReference type="InterPro" id="IPR035309">
    <property type="entry name" value="PSME4"/>
</dbReference>
<comment type="similarity">
    <text evidence="3">Belongs to the BLM10 family.</text>
</comment>
<comment type="subcellular location">
    <subcellularLocation>
        <location evidence="2">Cytoplasm</location>
    </subcellularLocation>
    <subcellularLocation>
        <location evidence="1">Nucleus</location>
    </subcellularLocation>
</comment>
<keyword evidence="4" id="KW-0963">Cytoplasm</keyword>
<dbReference type="GO" id="GO:0000502">
    <property type="term" value="C:proteasome complex"/>
    <property type="evidence" value="ECO:0007669"/>
    <property type="project" value="UniProtKB-KW"/>
</dbReference>
<keyword evidence="13" id="KW-1185">Reference proteome</keyword>
<evidence type="ECO:0000259" key="10">
    <source>
        <dbReference type="Pfam" id="PF16507"/>
    </source>
</evidence>
<feature type="domain" description="Proteasome activator complex subunit 4-like HEAT repeat-like" evidence="11">
    <location>
        <begin position="1444"/>
        <end position="1538"/>
    </location>
</feature>
<dbReference type="InterPro" id="IPR055455">
    <property type="entry name" value="HEAT_PSME4"/>
</dbReference>
<proteinExistence type="inferred from homology"/>
<sequence length="1929" mass="212283">MDELDFLDFEAVEDFDAEDEEAGVVLEDVPVTHTRDRKPTHIFTDKLPYACETQVEFEAQLAAAIGKLVDCVSLRDFDVGFVRWNRYLQSLLSLKYPVPRTWRAQLARFYYDLAVMTSLDARFTETAGSMCIRLLRSKRELDRSDLELPWRPLYDVLAREIFHKGRKASTSKISNVLLDVAEYAQRFFPPRDAYDMLQTVLPQMDGGDLNSVIATQAFLVQFLPLDEPQAWLPAMFRLWETFKSSLFDDQMLDHLARLAEHQLLDAPAAAIDDAKPALWQETGLFTDAQFALIMTKCLRSAGLPVGANKAANATLMAQSANVRTGADALATSQTLRIKKPSDRLHSFAVILVYSMAPDAPPLDAHAEARAVDADAGAVHVAPQTTYLAGCKALDQLAKFVQATESYFHPSNWGVWQVQLANFVQHLTWEFARRCKEEERPDCTTPHVVRLTPAIKVEFVRTLRTVCLLSMFSKDPLTILAAQTSLKRMAYLQPELIVPAVLQRAYSSLETLETTHRTTSVISALSALAQPLVSRGLYAPGARHLVPLLHLCLPGIDLNDPMKTVSTCMFVLAVSMTVRFGDYSERDGGHSDDDDACAVDDDTHTTRGEEDYAVRLASADLDAWCTAFLQRILHLVDNLPDEGKSGKIGEKNEEMVLHTLVATCDVFCSALSPALFAHLLDEVLAYARTTVAASGVKVIGSLIGCFARADSAAVLARVVPVCCERIAVELAHGASSTRTTSTSVPLEQDTALHWHISMLNGALMFAGRNVLPHRTQLLDTCALLAERCYTERGYLLTAKLVQRLLFSLGTLYPAEQRSVNPSEWGTDAYAADAYRAWGKLYTVAQVHIDWHNPSDDEIAFALEVLERVVAPALRALEAQLATPARDGVWYNDFCRRLLLVRYAYAALSALSEPRGAEAGAGEAADTLFPSDLGDEAQAFVPGPLPIACGYALRRGDARYDQLAAFADAFGDTLHRAAVDLHTTGAEDQIDAAKLLVRAIRTYLVQSGYHADELRGLAKSVTFFRTIGRTWPKQRAYPRVFWVRRAALYHLSRVRLAHAFARRTPRTDALTEQLVGLCLSNYVAIRKLAQSTLASVSVAYDGTRALCLAPILHTLRPGELDDRVKGALYVLANKGFARTVARNARFTRPVVLALLHIEHAKPSIQKLVRSLLNDAVAHLCEPAVRTAYVPTDALARSTAALGAIADTATRTPPAVCAAVADARSARAAAAEKEHAALVDEVYAVAIAPTTHWAFAIFALRALCALLRRDAPLDARLGVYFAREATSPNPIMRKHAQTALARLLYWIKLRTLAHGAALYTEQATHPLKHTEDAVVPLPDAERAARIAALAEPLTPASRLRDKAAALPWLASGARDTWYAPPAEDVPPVVWEAASAAAVDGVRAALDGAWWRALGGYLAQEIERDYLSADTTSFVKTLAQMLGVGVLDDVAPLVDSLVAERDRHKHRAAAELVGGVIRGAKHWPLADQARLWRWCDAWMPRVLTTSTPDSQPSWQMCVEYVYKQRDPRRARSLLVFVVEHAASSLASARNSPLEQAHAQLLLAGALRSLEHKFDAWGADAVRARCFAHFGHDYQEVRKALAENLVELEYAHAVPAFASVDAFLDAGRTASGSLLAHDAGVKARCAQLSKELGVWRGERVPSALGTSLYDRAAMTGAVWVSLSLDDHRLGPMGTEVVALVPDLFAMYQLRDNPELAAIAKSVLIKVASYPFSAAQAVPLVRTLLALARDAHDSWHARLDALPLLQIVYFQNLFYLPPDVVQEVFHVLLDLLADRHLEVREMAATTLAGLVRCSQRSLVHTLRARFVAQVAARPVPRRGAPHYDAQLLALHAALLGATALVAAFPYEVPAWMPDLVLDTIAPHSDDPVPISTTVRHCAAEFRRTHQDTWAEDQRQFGDRVQEVNDFTLGRSDYFV</sequence>
<keyword evidence="8" id="KW-0539">Nucleus</keyword>
<dbReference type="EMBL" id="CP046236">
    <property type="protein sequence ID" value="WFD48815.1"/>
    <property type="molecule type" value="Genomic_DNA"/>
</dbReference>
<evidence type="ECO:0000256" key="4">
    <source>
        <dbReference type="ARBA" id="ARBA00022490"/>
    </source>
</evidence>
<dbReference type="InterPro" id="IPR032430">
    <property type="entry name" value="Blm10_mid"/>
</dbReference>
<evidence type="ECO:0000256" key="8">
    <source>
        <dbReference type="ARBA" id="ARBA00023242"/>
    </source>
</evidence>
<evidence type="ECO:0000256" key="3">
    <source>
        <dbReference type="ARBA" id="ARBA00005739"/>
    </source>
</evidence>
<organism evidence="12 13">
    <name type="scientific">Malassezia furfur</name>
    <name type="common">Pityriasis versicolor infection agent</name>
    <name type="synonym">Pityrosporum furfur</name>
    <dbReference type="NCBI Taxonomy" id="55194"/>
    <lineage>
        <taxon>Eukaryota</taxon>
        <taxon>Fungi</taxon>
        <taxon>Dikarya</taxon>
        <taxon>Basidiomycota</taxon>
        <taxon>Ustilaginomycotina</taxon>
        <taxon>Malasseziomycetes</taxon>
        <taxon>Malasseziales</taxon>
        <taxon>Malasseziaceae</taxon>
        <taxon>Malassezia</taxon>
    </lineage>
</organism>